<organism evidence="1 2">
    <name type="scientific">Candidatus Lambdaproteobacteria bacterium RIFOXYD2_FULL_56_26</name>
    <dbReference type="NCBI Taxonomy" id="1817773"/>
    <lineage>
        <taxon>Bacteria</taxon>
        <taxon>Pseudomonadati</taxon>
        <taxon>Pseudomonadota</taxon>
        <taxon>Candidatus Lambdaproteobacteria</taxon>
    </lineage>
</organism>
<name>A0A1F6GYW1_9PROT</name>
<dbReference type="InterPro" id="IPR029024">
    <property type="entry name" value="TerB-like"/>
</dbReference>
<dbReference type="AlphaFoldDB" id="A0A1F6GYW1"/>
<gene>
    <name evidence="1" type="ORF">A2557_02300</name>
</gene>
<protein>
    <recommendedName>
        <fullName evidence="3">TerB family tellurite resistance protein</fullName>
    </recommendedName>
</protein>
<dbReference type="EMBL" id="MFNF01000017">
    <property type="protein sequence ID" value="OGH03335.1"/>
    <property type="molecule type" value="Genomic_DNA"/>
</dbReference>
<proteinExistence type="predicted"/>
<evidence type="ECO:0008006" key="3">
    <source>
        <dbReference type="Google" id="ProtNLM"/>
    </source>
</evidence>
<evidence type="ECO:0000313" key="1">
    <source>
        <dbReference type="EMBL" id="OGH03335.1"/>
    </source>
</evidence>
<evidence type="ECO:0000313" key="2">
    <source>
        <dbReference type="Proteomes" id="UP000177583"/>
    </source>
</evidence>
<reference evidence="1 2" key="1">
    <citation type="journal article" date="2016" name="Nat. Commun.">
        <title>Thousands of microbial genomes shed light on interconnected biogeochemical processes in an aquifer system.</title>
        <authorList>
            <person name="Anantharaman K."/>
            <person name="Brown C.T."/>
            <person name="Hug L.A."/>
            <person name="Sharon I."/>
            <person name="Castelle C.J."/>
            <person name="Probst A.J."/>
            <person name="Thomas B.C."/>
            <person name="Singh A."/>
            <person name="Wilkins M.J."/>
            <person name="Karaoz U."/>
            <person name="Brodie E.L."/>
            <person name="Williams K.H."/>
            <person name="Hubbard S.S."/>
            <person name="Banfield J.F."/>
        </authorList>
    </citation>
    <scope>NUCLEOTIDE SEQUENCE [LARGE SCALE GENOMIC DNA]</scope>
</reference>
<dbReference type="Gene3D" id="1.10.3680.10">
    <property type="entry name" value="TerB-like"/>
    <property type="match status" value="1"/>
</dbReference>
<dbReference type="SUPFAM" id="SSF158682">
    <property type="entry name" value="TerB-like"/>
    <property type="match status" value="2"/>
</dbReference>
<comment type="caution">
    <text evidence="1">The sequence shown here is derived from an EMBL/GenBank/DDBJ whole genome shotgun (WGS) entry which is preliminary data.</text>
</comment>
<dbReference type="Proteomes" id="UP000177583">
    <property type="component" value="Unassembled WGS sequence"/>
</dbReference>
<sequence length="594" mass="68815">MEELMKLLTPAQQYWFANLLIHAIWADGKIVLSEFESFQRLIGLFKSLENRTQLMRHLENNQGEPIVLPPDLDRKLLPQVYLEVLNFSISDWDLAEEERNFLETLSNQFGFAKSFQYTLMQWAEEGLRWQEDQRLLVPREVTLKNPRVPLHQMTDQQKVWYAEVLVSVVMIDGIVDPMEIKLLRTALSFVAEEKEKKRLLAFIKNRMRPSLLSPPPGLEMEVIYLIFFEVLRVMSLNDELANKEMIFIGDYIKACNLPASLEDRTLVWCKRGTTWRQKRKSLAKLGAFVDLGSGSSLEKSEDRWLPHGENNSLQYREQTCYLCDNNLPIKVYRLRPKSQKPATNLFGLPVYVGAMTAQDHPLDFNKVKISVCPNCLFASPAKESFRAKEVDKVPPVFEDRDFLVQWMEGTEKRKASYGMLLQELESVNPSVPHVEKLYRLAIHCLNQLQKARPDDRQRWGIIFLGLGLAEILVNAGHVGEAEKELLEAERLSKELMLSTRDNELSLRSAKLLFQLALYQNNAKSASNYLNFFVRLKDEKMASMKPAEKSQFLGYFNEVKRDFEDREELQKSKLDGFKRKVEVPTAAQPEKEEEA</sequence>
<dbReference type="CDD" id="cd07177">
    <property type="entry name" value="terB_like"/>
    <property type="match status" value="1"/>
</dbReference>
<accession>A0A1F6GYW1</accession>